<protein>
    <submittedName>
        <fullName evidence="1">Uncharacterized protein</fullName>
    </submittedName>
</protein>
<dbReference type="Proteomes" id="UP001235939">
    <property type="component" value="Chromosome 11"/>
</dbReference>
<reference evidence="1 2" key="1">
    <citation type="submission" date="2022-01" db="EMBL/GenBank/DDBJ databases">
        <title>A chromosomal length assembly of Cordylochernes scorpioides.</title>
        <authorList>
            <person name="Zeh D."/>
            <person name="Zeh J."/>
        </authorList>
    </citation>
    <scope>NUCLEOTIDE SEQUENCE [LARGE SCALE GENOMIC DNA]</scope>
    <source>
        <strain evidence="1">IN4F17</strain>
        <tissue evidence="1">Whole Body</tissue>
    </source>
</reference>
<sequence>MLDGTMCQLVPDYRCMFRQRFGCFYQGLPVATSLLGVSSSLLCTNLLQQKAIGIQNPSDSSVCVWNDQRQNLEPGTKNVIRISLAPVTSLNIKLGAMKQFVKVITKDGDCFKYLCKTFKGLYEAKLKEVIFVGPSIRKLMKDN</sequence>
<dbReference type="EMBL" id="CP092873">
    <property type="protein sequence ID" value="UYV74415.1"/>
    <property type="molecule type" value="Genomic_DNA"/>
</dbReference>
<evidence type="ECO:0000313" key="1">
    <source>
        <dbReference type="EMBL" id="UYV74415.1"/>
    </source>
</evidence>
<organism evidence="1 2">
    <name type="scientific">Cordylochernes scorpioides</name>
    <dbReference type="NCBI Taxonomy" id="51811"/>
    <lineage>
        <taxon>Eukaryota</taxon>
        <taxon>Metazoa</taxon>
        <taxon>Ecdysozoa</taxon>
        <taxon>Arthropoda</taxon>
        <taxon>Chelicerata</taxon>
        <taxon>Arachnida</taxon>
        <taxon>Pseudoscorpiones</taxon>
        <taxon>Cheliferoidea</taxon>
        <taxon>Chernetidae</taxon>
        <taxon>Cordylochernes</taxon>
    </lineage>
</organism>
<evidence type="ECO:0000313" key="2">
    <source>
        <dbReference type="Proteomes" id="UP001235939"/>
    </source>
</evidence>
<gene>
    <name evidence="1" type="ORF">LAZ67_11003482</name>
</gene>
<name>A0ABY6L4Q6_9ARAC</name>
<accession>A0ABY6L4Q6</accession>
<dbReference type="PANTHER" id="PTHR46114:SF2">
    <property type="entry name" value="CULLIN N-TERMINAL DOMAIN-CONTAINING PROTEIN"/>
    <property type="match status" value="1"/>
</dbReference>
<keyword evidence="2" id="KW-1185">Reference proteome</keyword>
<proteinExistence type="predicted"/>
<dbReference type="PANTHER" id="PTHR46114">
    <property type="entry name" value="APPLE DOMAIN-CONTAINING PROTEIN"/>
    <property type="match status" value="1"/>
</dbReference>